<reference evidence="1" key="1">
    <citation type="journal article" date="2019" name="bioRxiv">
        <title>The Genome of the Zebra Mussel, Dreissena polymorpha: A Resource for Invasive Species Research.</title>
        <authorList>
            <person name="McCartney M.A."/>
            <person name="Auch B."/>
            <person name="Kono T."/>
            <person name="Mallez S."/>
            <person name="Zhang Y."/>
            <person name="Obille A."/>
            <person name="Becker A."/>
            <person name="Abrahante J.E."/>
            <person name="Garbe J."/>
            <person name="Badalamenti J.P."/>
            <person name="Herman A."/>
            <person name="Mangelson H."/>
            <person name="Liachko I."/>
            <person name="Sullivan S."/>
            <person name="Sone E.D."/>
            <person name="Koren S."/>
            <person name="Silverstein K.A.T."/>
            <person name="Beckman K.B."/>
            <person name="Gohl D.M."/>
        </authorList>
    </citation>
    <scope>NUCLEOTIDE SEQUENCE</scope>
    <source>
        <strain evidence="1">Duluth1</strain>
        <tissue evidence="1">Whole animal</tissue>
    </source>
</reference>
<gene>
    <name evidence="1" type="ORF">DPMN_107231</name>
</gene>
<keyword evidence="2" id="KW-1185">Reference proteome</keyword>
<evidence type="ECO:0000313" key="2">
    <source>
        <dbReference type="Proteomes" id="UP000828390"/>
    </source>
</evidence>
<dbReference type="EMBL" id="JAIWYP010000004">
    <property type="protein sequence ID" value="KAH3833915.1"/>
    <property type="molecule type" value="Genomic_DNA"/>
</dbReference>
<proteinExistence type="predicted"/>
<name>A0A9D4K6C3_DREPO</name>
<comment type="caution">
    <text evidence="1">The sequence shown here is derived from an EMBL/GenBank/DDBJ whole genome shotgun (WGS) entry which is preliminary data.</text>
</comment>
<protein>
    <submittedName>
        <fullName evidence="1">Uncharacterized protein</fullName>
    </submittedName>
</protein>
<evidence type="ECO:0000313" key="1">
    <source>
        <dbReference type="EMBL" id="KAH3833915.1"/>
    </source>
</evidence>
<dbReference type="AlphaFoldDB" id="A0A9D4K6C3"/>
<dbReference type="Proteomes" id="UP000828390">
    <property type="component" value="Unassembled WGS sequence"/>
</dbReference>
<sequence>MEHLVRLTKGHLKAMCSTMSESTMRKRSSAFYGMQNICDNFDDQTMVVHRAQKHKVVSSTKDEKAIIRELRQIRPFQHNYVWKKNCISK</sequence>
<reference evidence="1" key="2">
    <citation type="submission" date="2020-11" db="EMBL/GenBank/DDBJ databases">
        <authorList>
            <person name="McCartney M.A."/>
            <person name="Auch B."/>
            <person name="Kono T."/>
            <person name="Mallez S."/>
            <person name="Becker A."/>
            <person name="Gohl D.M."/>
            <person name="Silverstein K.A.T."/>
            <person name="Koren S."/>
            <person name="Bechman K.B."/>
            <person name="Herman A."/>
            <person name="Abrahante J.E."/>
            <person name="Garbe J."/>
        </authorList>
    </citation>
    <scope>NUCLEOTIDE SEQUENCE</scope>
    <source>
        <strain evidence="1">Duluth1</strain>
        <tissue evidence="1">Whole animal</tissue>
    </source>
</reference>
<accession>A0A9D4K6C3</accession>
<organism evidence="1 2">
    <name type="scientific">Dreissena polymorpha</name>
    <name type="common">Zebra mussel</name>
    <name type="synonym">Mytilus polymorpha</name>
    <dbReference type="NCBI Taxonomy" id="45954"/>
    <lineage>
        <taxon>Eukaryota</taxon>
        <taxon>Metazoa</taxon>
        <taxon>Spiralia</taxon>
        <taxon>Lophotrochozoa</taxon>
        <taxon>Mollusca</taxon>
        <taxon>Bivalvia</taxon>
        <taxon>Autobranchia</taxon>
        <taxon>Heteroconchia</taxon>
        <taxon>Euheterodonta</taxon>
        <taxon>Imparidentia</taxon>
        <taxon>Neoheterodontei</taxon>
        <taxon>Myida</taxon>
        <taxon>Dreissenoidea</taxon>
        <taxon>Dreissenidae</taxon>
        <taxon>Dreissena</taxon>
    </lineage>
</organism>